<evidence type="ECO:0000313" key="2">
    <source>
        <dbReference type="Proteomes" id="UP001497392"/>
    </source>
</evidence>
<gene>
    <name evidence="1" type="primary">g2400</name>
    <name evidence="1" type="ORF">VP750_LOCUS2052</name>
</gene>
<keyword evidence="2" id="KW-1185">Reference proteome</keyword>
<dbReference type="Proteomes" id="UP001497392">
    <property type="component" value="Unassembled WGS sequence"/>
</dbReference>
<evidence type="ECO:0000313" key="1">
    <source>
        <dbReference type="EMBL" id="CAL5220393.1"/>
    </source>
</evidence>
<dbReference type="EMBL" id="CAXHTA020000003">
    <property type="protein sequence ID" value="CAL5220393.1"/>
    <property type="molecule type" value="Genomic_DNA"/>
</dbReference>
<proteinExistence type="predicted"/>
<reference evidence="1 2" key="1">
    <citation type="submission" date="2024-06" db="EMBL/GenBank/DDBJ databases">
        <authorList>
            <person name="Kraege A."/>
            <person name="Thomma B."/>
        </authorList>
    </citation>
    <scope>NUCLEOTIDE SEQUENCE [LARGE SCALE GENOMIC DNA]</scope>
</reference>
<organism evidence="1 2">
    <name type="scientific">Coccomyxa viridis</name>
    <dbReference type="NCBI Taxonomy" id="1274662"/>
    <lineage>
        <taxon>Eukaryota</taxon>
        <taxon>Viridiplantae</taxon>
        <taxon>Chlorophyta</taxon>
        <taxon>core chlorophytes</taxon>
        <taxon>Trebouxiophyceae</taxon>
        <taxon>Trebouxiophyceae incertae sedis</taxon>
        <taxon>Coccomyxaceae</taxon>
        <taxon>Coccomyxa</taxon>
    </lineage>
</organism>
<dbReference type="PANTHER" id="PTHR40630:SF1">
    <property type="entry name" value="DNA-BINDING PROTEIN"/>
    <property type="match status" value="1"/>
</dbReference>
<accession>A0ABP1FQI4</accession>
<comment type="caution">
    <text evidence="1">The sequence shown here is derived from an EMBL/GenBank/DDBJ whole genome shotgun (WGS) entry which is preliminary data.</text>
</comment>
<dbReference type="Pfam" id="PF11338">
    <property type="entry name" value="DUF3140"/>
    <property type="match status" value="2"/>
</dbReference>
<name>A0ABP1FQI4_9CHLO</name>
<dbReference type="InterPro" id="IPR021487">
    <property type="entry name" value="DUF3140"/>
</dbReference>
<sequence>MTKGKDPSETIADFKGCVNMDAKELEKWLRTSESNMVPPKAFHLQLLTPLLALTGHCSSVPMFFEGTMPSGPTCSLNAFQVGWAPDGGESTGHDSGRIIVVLLQKKGDEYDEDDIHQMSRVISYVHRHRAQGPSKHSIETSKWRYSLMNWWAN</sequence>
<dbReference type="PANTHER" id="PTHR40630">
    <property type="entry name" value="POSSIBLE DNA-BINDING PROTEIN"/>
    <property type="match status" value="1"/>
</dbReference>
<protein>
    <submittedName>
        <fullName evidence="1">G2400 protein</fullName>
    </submittedName>
</protein>